<accession>A0A5N6QBP4</accession>
<evidence type="ECO:0000259" key="11">
    <source>
        <dbReference type="Pfam" id="PF21228"/>
    </source>
</evidence>
<dbReference type="GO" id="GO:0046863">
    <property type="term" value="F:ribulose-1,5-bisphosphate carboxylase/oxygenase activator activity"/>
    <property type="evidence" value="ECO:0007669"/>
    <property type="project" value="UniProtKB-UniRule"/>
</dbReference>
<gene>
    <name evidence="12" type="ORF">FH972_001435</name>
</gene>
<dbReference type="GO" id="GO:0009570">
    <property type="term" value="C:chloroplast stroma"/>
    <property type="evidence" value="ECO:0007669"/>
    <property type="project" value="UniProtKB-SubCell"/>
</dbReference>
<evidence type="ECO:0000256" key="3">
    <source>
        <dbReference type="ARBA" id="ARBA00022640"/>
    </source>
</evidence>
<evidence type="ECO:0000256" key="9">
    <source>
        <dbReference type="RuleBase" id="RU369045"/>
    </source>
</evidence>
<evidence type="ECO:0000256" key="1">
    <source>
        <dbReference type="ARBA" id="ARBA00004470"/>
    </source>
</evidence>
<keyword evidence="13" id="KW-1185">Reference proteome</keyword>
<dbReference type="GO" id="GO:0005524">
    <property type="term" value="F:ATP binding"/>
    <property type="evidence" value="ECO:0007669"/>
    <property type="project" value="UniProtKB-UniRule"/>
</dbReference>
<comment type="subcellular location">
    <subcellularLocation>
        <location evidence="1 9">Plastid</location>
        <location evidence="1 9">Chloroplast stroma</location>
    </subcellularLocation>
</comment>
<evidence type="ECO:0000256" key="5">
    <source>
        <dbReference type="ARBA" id="ARBA00022840"/>
    </source>
</evidence>
<dbReference type="InterPro" id="IPR003959">
    <property type="entry name" value="ATPase_AAA_core"/>
</dbReference>
<name>A0A5N6QBP4_9ROSI</name>
<protein>
    <recommendedName>
        <fullName evidence="9">Ribulose bisphosphate carboxylase/oxygenase activase, chloroplastic</fullName>
        <shortName evidence="9">RA</shortName>
        <shortName evidence="9">RuBisCO activase</shortName>
    </recommendedName>
</protein>
<dbReference type="EMBL" id="CM017321">
    <property type="protein sequence ID" value="KAE7996742.1"/>
    <property type="molecule type" value="Genomic_DNA"/>
</dbReference>
<dbReference type="PANTHER" id="PTHR32429:SF32">
    <property type="entry name" value="RIBULOSE BISPHOSPHATE CARBOXYLASE_OXYGENASE ACTIVASE, CHLOROPLASTIC"/>
    <property type="match status" value="1"/>
</dbReference>
<dbReference type="Pfam" id="PF00004">
    <property type="entry name" value="AAA"/>
    <property type="match status" value="1"/>
</dbReference>
<dbReference type="OrthoDB" id="2014558at2759"/>
<dbReference type="InterPro" id="IPR048571">
    <property type="entry name" value="RuBisCO_activase_AAA_helical"/>
</dbReference>
<dbReference type="FunFam" id="3.40.50.300:FF:000258">
    <property type="entry name" value="Ribulose bisphosphate carboxylase/oxygenase activase, chloroplastic"/>
    <property type="match status" value="1"/>
</dbReference>
<dbReference type="InterPro" id="IPR027417">
    <property type="entry name" value="P-loop_NTPase"/>
</dbReference>
<keyword evidence="5 9" id="KW-0067">ATP-binding</keyword>
<dbReference type="FunFam" id="1.10.8.1070:FF:000001">
    <property type="entry name" value="Ribulose bisphosphate carboxylase/oxygenase activase, chloroplastic"/>
    <property type="match status" value="1"/>
</dbReference>
<dbReference type="AlphaFoldDB" id="A0A5N6QBP4"/>
<evidence type="ECO:0000256" key="2">
    <source>
        <dbReference type="ARBA" id="ARBA00022528"/>
    </source>
</evidence>
<dbReference type="GO" id="GO:0016887">
    <property type="term" value="F:ATP hydrolysis activity"/>
    <property type="evidence" value="ECO:0007669"/>
    <property type="project" value="UniProtKB-UniRule"/>
</dbReference>
<keyword evidence="6" id="KW-0809">Transit peptide</keyword>
<comment type="similarity">
    <text evidence="8 9">Belongs to the RuBisCO activase family.</text>
</comment>
<dbReference type="Proteomes" id="UP000327013">
    <property type="component" value="Chromosome 1"/>
</dbReference>
<evidence type="ECO:0000256" key="8">
    <source>
        <dbReference type="ARBA" id="ARBA00025781"/>
    </source>
</evidence>
<feature type="domain" description="Ribulose bisphosphate carboxylase/oxygenase activase AAA helical" evidence="11">
    <location>
        <begin position="310"/>
        <end position="405"/>
    </location>
</feature>
<dbReference type="GO" id="GO:0009579">
    <property type="term" value="C:thylakoid"/>
    <property type="evidence" value="ECO:0007669"/>
    <property type="project" value="TreeGrafter"/>
</dbReference>
<feature type="domain" description="ATPase AAA-type core" evidence="10">
    <location>
        <begin position="164"/>
        <end position="307"/>
    </location>
</feature>
<proteinExistence type="inferred from homology"/>
<dbReference type="Gene3D" id="1.10.8.1070">
    <property type="match status" value="1"/>
</dbReference>
<dbReference type="InterPro" id="IPR044960">
    <property type="entry name" value="RCA-like"/>
</dbReference>
<evidence type="ECO:0000256" key="6">
    <source>
        <dbReference type="ARBA" id="ARBA00022946"/>
    </source>
</evidence>
<evidence type="ECO:0000259" key="10">
    <source>
        <dbReference type="Pfam" id="PF00004"/>
    </source>
</evidence>
<keyword evidence="3 9" id="KW-0934">Plastid</keyword>
<dbReference type="PANTHER" id="PTHR32429">
    <property type="match status" value="1"/>
</dbReference>
<dbReference type="Gene3D" id="3.40.50.300">
    <property type="entry name" value="P-loop containing nucleotide triphosphate hydrolases"/>
    <property type="match status" value="1"/>
</dbReference>
<evidence type="ECO:0000256" key="7">
    <source>
        <dbReference type="ARBA" id="ARBA00025556"/>
    </source>
</evidence>
<organism evidence="12 13">
    <name type="scientific">Carpinus fangiana</name>
    <dbReference type="NCBI Taxonomy" id="176857"/>
    <lineage>
        <taxon>Eukaryota</taxon>
        <taxon>Viridiplantae</taxon>
        <taxon>Streptophyta</taxon>
        <taxon>Embryophyta</taxon>
        <taxon>Tracheophyta</taxon>
        <taxon>Spermatophyta</taxon>
        <taxon>Magnoliopsida</taxon>
        <taxon>eudicotyledons</taxon>
        <taxon>Gunneridae</taxon>
        <taxon>Pentapetalae</taxon>
        <taxon>rosids</taxon>
        <taxon>fabids</taxon>
        <taxon>Fagales</taxon>
        <taxon>Betulaceae</taxon>
        <taxon>Carpinus</taxon>
    </lineage>
</organism>
<dbReference type="SUPFAM" id="SSF52540">
    <property type="entry name" value="P-loop containing nucleoside triphosphate hydrolases"/>
    <property type="match status" value="1"/>
</dbReference>
<evidence type="ECO:0000313" key="13">
    <source>
        <dbReference type="Proteomes" id="UP000327013"/>
    </source>
</evidence>
<reference evidence="12 13" key="1">
    <citation type="submission" date="2019-06" db="EMBL/GenBank/DDBJ databases">
        <title>A chromosomal-level reference genome of Carpinus fangiana (Coryloideae, Betulaceae).</title>
        <authorList>
            <person name="Yang X."/>
            <person name="Wang Z."/>
            <person name="Zhang L."/>
            <person name="Hao G."/>
            <person name="Liu J."/>
            <person name="Yang Y."/>
        </authorList>
    </citation>
    <scope>NUCLEOTIDE SEQUENCE [LARGE SCALE GENOMIC DNA]</scope>
    <source>
        <strain evidence="12">Cfa_2016G</strain>
        <tissue evidence="12">Leaf</tissue>
    </source>
</reference>
<evidence type="ECO:0000256" key="4">
    <source>
        <dbReference type="ARBA" id="ARBA00022741"/>
    </source>
</evidence>
<comment type="function">
    <text evidence="7 9">Activation of RuBisCO (ribulose-1,5-bisphosphate carboxylase/oxygenase; EC 4.1.1.39) involves the ATP-dependent carboxylation of the epsilon-amino group of lysine leading to a carbamate structure.</text>
</comment>
<evidence type="ECO:0000313" key="12">
    <source>
        <dbReference type="EMBL" id="KAE7996742.1"/>
    </source>
</evidence>
<keyword evidence="2 9" id="KW-0150">Chloroplast</keyword>
<keyword evidence="4 9" id="KW-0547">Nucleotide-binding</keyword>
<sequence>MAAAVPTIGAVNRAPLSLNCSGGGASVPSSAFLGSSLKKVSSRFSNSKVSNGSFKVVAEVEEGKHQTEKDKWKGLAFDESDDQQDITRGKGMVDSLFQAPSGAGTHYAVMSSYDYISTGLRQYSLDNMMDGFYIAPAFMDKLVVHITKNFMTLPNIKVPLILGVWGGKGQGKSFQCELVFAKMGINPIMMSAGELESGNAGEPAKLIRQRYREAADIIRKGKMCALFINDLDAGAGRLGGTTQYTVNNQMVNATLMNIADNPTNVQLPGMYNKEDNPRVPIIVTGNDFSTLYAPLIRDGRMEKFYWAPTRDDRVGVCKGIFRNDKISPDDIVKLVDTFPGQSIDFFGALRARVYDDEVRKWISGVGVDGVGKKLVNSKEGPPTFEQPTMTLEKLLEYGNMLVQEQENVKRVQLADKYLSEAALGDANEDAIKSGSFYG</sequence>
<dbReference type="Pfam" id="PF21228">
    <property type="entry name" value="RuBisCO_activase_AAA_helical"/>
    <property type="match status" value="1"/>
</dbReference>